<dbReference type="RefSeq" id="WP_013624731.1">
    <property type="nucleotide sequence ID" value="NC_015172.1"/>
</dbReference>
<dbReference type="GO" id="GO:0004316">
    <property type="term" value="F:3-oxoacyl-[acyl-carrier-protein] reductase (NADPH) activity"/>
    <property type="evidence" value="ECO:0007669"/>
    <property type="project" value="UniProtKB-EC"/>
</dbReference>
<dbReference type="GO" id="GO:0008206">
    <property type="term" value="P:bile acid metabolic process"/>
    <property type="evidence" value="ECO:0007669"/>
    <property type="project" value="UniProtKB-ARBA"/>
</dbReference>
<dbReference type="STRING" id="645991.Sgly_1561"/>
<dbReference type="Gene3D" id="3.40.50.720">
    <property type="entry name" value="NAD(P)-binding Rossmann-like Domain"/>
    <property type="match status" value="1"/>
</dbReference>
<evidence type="ECO:0000313" key="4">
    <source>
        <dbReference type="Proteomes" id="UP000007488"/>
    </source>
</evidence>
<dbReference type="OrthoDB" id="9803333at2"/>
<dbReference type="HOGENOM" id="CLU_010194_1_3_9"/>
<dbReference type="AlphaFoldDB" id="F0SXM8"/>
<dbReference type="InterPro" id="IPR036291">
    <property type="entry name" value="NAD(P)-bd_dom_sf"/>
</dbReference>
<gene>
    <name evidence="3" type="ordered locus">Sgly_1561</name>
</gene>
<dbReference type="PRINTS" id="PR00081">
    <property type="entry name" value="GDHRDH"/>
</dbReference>
<reference evidence="3 4" key="1">
    <citation type="journal article" date="2011" name="Stand. Genomic Sci.">
        <title>Complete genome sequence of Syntrophobotulus glycolicus type strain (FlGlyR).</title>
        <authorList>
            <person name="Han C."/>
            <person name="Mwirichia R."/>
            <person name="Chertkov O."/>
            <person name="Held B."/>
            <person name="Lapidus A."/>
            <person name="Nolan M."/>
            <person name="Lucas S."/>
            <person name="Hammon N."/>
            <person name="Deshpande S."/>
            <person name="Cheng J.F."/>
            <person name="Tapia R."/>
            <person name="Goodwin L."/>
            <person name="Pitluck S."/>
            <person name="Huntemann M."/>
            <person name="Liolios K."/>
            <person name="Ivanova N."/>
            <person name="Pagani I."/>
            <person name="Mavromatis K."/>
            <person name="Ovchinikova G."/>
            <person name="Pati A."/>
            <person name="Chen A."/>
            <person name="Palaniappan K."/>
            <person name="Land M."/>
            <person name="Hauser L."/>
            <person name="Brambilla E.M."/>
            <person name="Rohde M."/>
            <person name="Spring S."/>
            <person name="Sikorski J."/>
            <person name="Goker M."/>
            <person name="Woyke T."/>
            <person name="Bristow J."/>
            <person name="Eisen J.A."/>
            <person name="Markowitz V."/>
            <person name="Hugenholtz P."/>
            <person name="Kyrpides N.C."/>
            <person name="Klenk H.P."/>
            <person name="Detter J.C."/>
        </authorList>
    </citation>
    <scope>NUCLEOTIDE SEQUENCE [LARGE SCALE GENOMIC DNA]</scope>
    <source>
        <strain evidence="4">DSM 8271 / FlGlyR</strain>
    </source>
</reference>
<protein>
    <submittedName>
        <fullName evidence="3">3-oxoacyl-(Acyl-carrier-protein) reductase</fullName>
        <ecNumber evidence="3">1.1.1.100</ecNumber>
    </submittedName>
</protein>
<dbReference type="PRINTS" id="PR00080">
    <property type="entry name" value="SDRFAMILY"/>
</dbReference>
<keyword evidence="4" id="KW-1185">Reference proteome</keyword>
<name>F0SXM8_SYNGF</name>
<comment type="similarity">
    <text evidence="1">Belongs to the short-chain dehydrogenases/reductases (SDR) family.</text>
</comment>
<dbReference type="Pfam" id="PF13561">
    <property type="entry name" value="adh_short_C2"/>
    <property type="match status" value="1"/>
</dbReference>
<dbReference type="SUPFAM" id="SSF51735">
    <property type="entry name" value="NAD(P)-binding Rossmann-fold domains"/>
    <property type="match status" value="1"/>
</dbReference>
<dbReference type="KEGG" id="sgy:Sgly_1561"/>
<proteinExistence type="inferred from homology"/>
<dbReference type="PANTHER" id="PTHR42760">
    <property type="entry name" value="SHORT-CHAIN DEHYDROGENASES/REDUCTASES FAMILY MEMBER"/>
    <property type="match status" value="1"/>
</dbReference>
<evidence type="ECO:0000313" key="3">
    <source>
        <dbReference type="EMBL" id="ADY55861.1"/>
    </source>
</evidence>
<organism evidence="3 4">
    <name type="scientific">Syntrophobotulus glycolicus (strain DSM 8271 / FlGlyR)</name>
    <dbReference type="NCBI Taxonomy" id="645991"/>
    <lineage>
        <taxon>Bacteria</taxon>
        <taxon>Bacillati</taxon>
        <taxon>Bacillota</taxon>
        <taxon>Clostridia</taxon>
        <taxon>Eubacteriales</taxon>
        <taxon>Desulfitobacteriaceae</taxon>
        <taxon>Syntrophobotulus</taxon>
    </lineage>
</organism>
<dbReference type="CDD" id="cd05233">
    <property type="entry name" value="SDR_c"/>
    <property type="match status" value="1"/>
</dbReference>
<dbReference type="eggNOG" id="COG1028">
    <property type="taxonomic scope" value="Bacteria"/>
</dbReference>
<accession>F0SXM8</accession>
<dbReference type="FunFam" id="3.40.50.720:FF:000084">
    <property type="entry name" value="Short-chain dehydrogenase reductase"/>
    <property type="match status" value="1"/>
</dbReference>
<dbReference type="EC" id="1.1.1.100" evidence="3"/>
<keyword evidence="2 3" id="KW-0560">Oxidoreductase</keyword>
<dbReference type="Proteomes" id="UP000007488">
    <property type="component" value="Chromosome"/>
</dbReference>
<sequence>MEKKVFLITGGSRGLGKKVVERLALNKEHMICFTYLNSQDAALQLARETGAFSLQCNQQNGDEVQDTVRKISSTFGKIDVLINNACPAFTPTDFLNSDSDHFKSLLDIHVMGAYFFSRETSPLMRDRHSGKIINILSSYVFNLPPKKIAHYITAKYALMGLSKALAVELIPYGITVNMISPGLMATDLSKYLPRKYLEVYSANHPMGRMASTDDAADILEFLISDQADFLNGINIPVNGGETF</sequence>
<reference evidence="4" key="2">
    <citation type="submission" date="2011-02" db="EMBL/GenBank/DDBJ databases">
        <title>The complete genome of Syntrophobotulus glycolicus DSM 8271.</title>
        <authorList>
            <person name="Lucas S."/>
            <person name="Copeland A."/>
            <person name="Lapidus A."/>
            <person name="Bruce D."/>
            <person name="Goodwin L."/>
            <person name="Pitluck S."/>
            <person name="Kyrpides N."/>
            <person name="Mavromatis K."/>
            <person name="Pagani I."/>
            <person name="Ivanova N."/>
            <person name="Mikhailova N."/>
            <person name="Chertkov O."/>
            <person name="Held B."/>
            <person name="Detter J.C."/>
            <person name="Tapia R."/>
            <person name="Han C."/>
            <person name="Land M."/>
            <person name="Hauser L."/>
            <person name="Markowitz V."/>
            <person name="Cheng J.-F."/>
            <person name="Hugenholtz P."/>
            <person name="Woyke T."/>
            <person name="Wu D."/>
            <person name="Spring S."/>
            <person name="Schroeder M."/>
            <person name="Brambilla E."/>
            <person name="Klenk H.-P."/>
            <person name="Eisen J.A."/>
        </authorList>
    </citation>
    <scope>NUCLEOTIDE SEQUENCE [LARGE SCALE GENOMIC DNA]</scope>
    <source>
        <strain evidence="4">DSM 8271 / FlGlyR</strain>
    </source>
</reference>
<evidence type="ECO:0000256" key="1">
    <source>
        <dbReference type="ARBA" id="ARBA00006484"/>
    </source>
</evidence>
<dbReference type="InterPro" id="IPR002347">
    <property type="entry name" value="SDR_fam"/>
</dbReference>
<evidence type="ECO:0000256" key="2">
    <source>
        <dbReference type="ARBA" id="ARBA00023002"/>
    </source>
</evidence>
<dbReference type="EMBL" id="CP002547">
    <property type="protein sequence ID" value="ADY55861.1"/>
    <property type="molecule type" value="Genomic_DNA"/>
</dbReference>